<keyword evidence="3" id="KW-1185">Reference proteome</keyword>
<evidence type="ECO:0000256" key="1">
    <source>
        <dbReference type="SAM" id="MobiDB-lite"/>
    </source>
</evidence>
<evidence type="ECO:0000313" key="2">
    <source>
        <dbReference type="EMBL" id="GAA4052208.1"/>
    </source>
</evidence>
<proteinExistence type="predicted"/>
<dbReference type="Proteomes" id="UP001499984">
    <property type="component" value="Unassembled WGS sequence"/>
</dbReference>
<organism evidence="2 3">
    <name type="scientific">Streptomyces shaanxiensis</name>
    <dbReference type="NCBI Taxonomy" id="653357"/>
    <lineage>
        <taxon>Bacteria</taxon>
        <taxon>Bacillati</taxon>
        <taxon>Actinomycetota</taxon>
        <taxon>Actinomycetes</taxon>
        <taxon>Kitasatosporales</taxon>
        <taxon>Streptomycetaceae</taxon>
        <taxon>Streptomyces</taxon>
    </lineage>
</organism>
<dbReference type="RefSeq" id="WP_345011545.1">
    <property type="nucleotide sequence ID" value="NZ_BAAAZY010000008.1"/>
</dbReference>
<comment type="caution">
    <text evidence="2">The sequence shown here is derived from an EMBL/GenBank/DDBJ whole genome shotgun (WGS) entry which is preliminary data.</text>
</comment>
<feature type="compositionally biased region" description="Low complexity" evidence="1">
    <location>
        <begin position="39"/>
        <end position="64"/>
    </location>
</feature>
<name>A0ABP7UT58_9ACTN</name>
<protein>
    <submittedName>
        <fullName evidence="2">Uncharacterized protein</fullName>
    </submittedName>
</protein>
<reference evidence="3" key="1">
    <citation type="journal article" date="2019" name="Int. J. Syst. Evol. Microbiol.">
        <title>The Global Catalogue of Microorganisms (GCM) 10K type strain sequencing project: providing services to taxonomists for standard genome sequencing and annotation.</title>
        <authorList>
            <consortium name="The Broad Institute Genomics Platform"/>
            <consortium name="The Broad Institute Genome Sequencing Center for Infectious Disease"/>
            <person name="Wu L."/>
            <person name="Ma J."/>
        </authorList>
    </citation>
    <scope>NUCLEOTIDE SEQUENCE [LARGE SCALE GENOMIC DNA]</scope>
    <source>
        <strain evidence="3">JCM 16925</strain>
    </source>
</reference>
<dbReference type="EMBL" id="BAAAZY010000008">
    <property type="protein sequence ID" value="GAA4052208.1"/>
    <property type="molecule type" value="Genomic_DNA"/>
</dbReference>
<evidence type="ECO:0000313" key="3">
    <source>
        <dbReference type="Proteomes" id="UP001499984"/>
    </source>
</evidence>
<gene>
    <name evidence="2" type="ORF">GCM10022233_23770</name>
</gene>
<accession>A0ABP7UT58</accession>
<sequence>MAETRRGPQSPTARWDFDERGGTVTREAATGSADPIDYARPGAGSRSACAASGRSSANSASVPT</sequence>
<feature type="region of interest" description="Disordered" evidence="1">
    <location>
        <begin position="1"/>
        <end position="64"/>
    </location>
</feature>